<evidence type="ECO:0000313" key="2">
    <source>
        <dbReference type="EMBL" id="KKY25683.1"/>
    </source>
</evidence>
<sequence length="177" mass="19070">MRATTLFGPATLIFVATAAACSTQSTRITFYGAPDNDPPGSTETAFSCDLVSSRGNNAGGTGAFDDPLTFATATGEFEPCEVIYIPYLQKYGINQDFCAQCNEDWGSGRWHIDIWTGDSYDGGEVQTDCEESLTPDDNQSIVRSPPENLPVDTIALFDYGQCNVDHTYNGNEASCDA</sequence>
<reference evidence="2 3" key="1">
    <citation type="submission" date="2015-03" db="EMBL/GenBank/DDBJ databases">
        <authorList>
            <person name="Morales-Cruz A."/>
            <person name="Amrine K.C."/>
            <person name="Cantu D."/>
        </authorList>
    </citation>
    <scope>NUCLEOTIDE SEQUENCE [LARGE SCALE GENOMIC DNA]</scope>
    <source>
        <strain evidence="2">DS831</strain>
    </source>
</reference>
<name>A0A0G2GQQ4_9PEZI</name>
<gene>
    <name evidence="2" type="ORF">UCDDS831_g02026</name>
</gene>
<reference evidence="2 3" key="2">
    <citation type="submission" date="2015-05" db="EMBL/GenBank/DDBJ databases">
        <title>Distinctive expansion of gene families associated with plant cell wall degradation and secondary metabolism in the genomes of grapevine trunk pathogens.</title>
        <authorList>
            <person name="Lawrence D.P."/>
            <person name="Travadon R."/>
            <person name="Rolshausen P.E."/>
            <person name="Baumgartner K."/>
        </authorList>
    </citation>
    <scope>NUCLEOTIDE SEQUENCE [LARGE SCALE GENOMIC DNA]</scope>
    <source>
        <strain evidence="2">DS831</strain>
    </source>
</reference>
<evidence type="ECO:0000256" key="1">
    <source>
        <dbReference type="SAM" id="SignalP"/>
    </source>
</evidence>
<evidence type="ECO:0000313" key="3">
    <source>
        <dbReference type="Proteomes" id="UP000034182"/>
    </source>
</evidence>
<dbReference type="Proteomes" id="UP000034182">
    <property type="component" value="Unassembled WGS sequence"/>
</dbReference>
<dbReference type="AlphaFoldDB" id="A0A0G2GQQ4"/>
<proteinExistence type="predicted"/>
<keyword evidence="1" id="KW-0732">Signal</keyword>
<organism evidence="2 3">
    <name type="scientific">Diplodia seriata</name>
    <dbReference type="NCBI Taxonomy" id="420778"/>
    <lineage>
        <taxon>Eukaryota</taxon>
        <taxon>Fungi</taxon>
        <taxon>Dikarya</taxon>
        <taxon>Ascomycota</taxon>
        <taxon>Pezizomycotina</taxon>
        <taxon>Dothideomycetes</taxon>
        <taxon>Dothideomycetes incertae sedis</taxon>
        <taxon>Botryosphaeriales</taxon>
        <taxon>Botryosphaeriaceae</taxon>
        <taxon>Diplodia</taxon>
    </lineage>
</organism>
<protein>
    <submittedName>
        <fullName evidence="2">Putative carbohydrate-binding protein</fullName>
    </submittedName>
</protein>
<dbReference type="EMBL" id="LAQI01000036">
    <property type="protein sequence ID" value="KKY25683.1"/>
    <property type="molecule type" value="Genomic_DNA"/>
</dbReference>
<feature type="signal peptide" evidence="1">
    <location>
        <begin position="1"/>
        <end position="20"/>
    </location>
</feature>
<comment type="caution">
    <text evidence="2">The sequence shown here is derived from an EMBL/GenBank/DDBJ whole genome shotgun (WGS) entry which is preliminary data.</text>
</comment>
<dbReference type="PROSITE" id="PS51257">
    <property type="entry name" value="PROKAR_LIPOPROTEIN"/>
    <property type="match status" value="1"/>
</dbReference>
<accession>A0A0G2GQQ4</accession>
<feature type="chain" id="PRO_5002544903" evidence="1">
    <location>
        <begin position="21"/>
        <end position="177"/>
    </location>
</feature>